<sequence length="303" mass="34555">MAQLEGGISRTSSTTELELIKQKRSALQKLVALTSTLYRLNQGLQSVILMGRSAAQIPDKIIHKFKSLSEGLKDKPVDTLQNTLSMTDQKIQRDIKHVLEISQKSDALLEQQLGASGERLVDVLKEDYHEYVNGFKKKSQTSITLRIALKTRNVIVSAFNLPVPESFIEHQITSLNHKEEKCREVIKANMLDLQTDVMRLIGGNTCTEDQKQILDEIRTDLKSNYEHFISGKAIEEMPMMYESIELSGAPQVVEEVEEIISPVEHPTEVLSQAEEPVKEKRGFFKHLWIWLRSPINMSWKDTR</sequence>
<dbReference type="EMBL" id="UOFH01000052">
    <property type="protein sequence ID" value="VAW59066.1"/>
    <property type="molecule type" value="Genomic_DNA"/>
</dbReference>
<reference evidence="1" key="1">
    <citation type="submission" date="2018-06" db="EMBL/GenBank/DDBJ databases">
        <authorList>
            <person name="Zhirakovskaya E."/>
        </authorList>
    </citation>
    <scope>NUCLEOTIDE SEQUENCE</scope>
</reference>
<dbReference type="AlphaFoldDB" id="A0A3B0XRT2"/>
<protein>
    <submittedName>
        <fullName evidence="1">Uncharacterized protein</fullName>
    </submittedName>
</protein>
<evidence type="ECO:0000313" key="1">
    <source>
        <dbReference type="EMBL" id="VAW59066.1"/>
    </source>
</evidence>
<proteinExistence type="predicted"/>
<name>A0A3B0XRT2_9ZZZZ</name>
<gene>
    <name evidence="1" type="ORF">MNBD_GAMMA08-245</name>
</gene>
<accession>A0A3B0XRT2</accession>
<organism evidence="1">
    <name type="scientific">hydrothermal vent metagenome</name>
    <dbReference type="NCBI Taxonomy" id="652676"/>
    <lineage>
        <taxon>unclassified sequences</taxon>
        <taxon>metagenomes</taxon>
        <taxon>ecological metagenomes</taxon>
    </lineage>
</organism>